<feature type="compositionally biased region" description="Polar residues" evidence="5">
    <location>
        <begin position="1"/>
        <end position="14"/>
    </location>
</feature>
<feature type="region of interest" description="Disordered" evidence="5">
    <location>
        <begin position="1"/>
        <end position="55"/>
    </location>
</feature>
<evidence type="ECO:0000256" key="3">
    <source>
        <dbReference type="ARBA" id="ARBA00035808"/>
    </source>
</evidence>
<dbReference type="InterPro" id="IPR017937">
    <property type="entry name" value="Thioredoxin_CS"/>
</dbReference>
<evidence type="ECO:0000313" key="7">
    <source>
        <dbReference type="EMBL" id="RHZ61957.1"/>
    </source>
</evidence>
<keyword evidence="8" id="KW-1185">Reference proteome</keyword>
<dbReference type="InterPro" id="IPR011899">
    <property type="entry name" value="Glutaredoxin_euk/vir"/>
</dbReference>
<feature type="domain" description="Glutaredoxin" evidence="6">
    <location>
        <begin position="98"/>
        <end position="160"/>
    </location>
</feature>
<dbReference type="PROSITE" id="PS00194">
    <property type="entry name" value="THIOREDOXIN_1"/>
    <property type="match status" value="1"/>
</dbReference>
<evidence type="ECO:0000259" key="6">
    <source>
        <dbReference type="Pfam" id="PF00462"/>
    </source>
</evidence>
<dbReference type="SUPFAM" id="SSF52833">
    <property type="entry name" value="Thioredoxin-like"/>
    <property type="match status" value="1"/>
</dbReference>
<comment type="caution">
    <text evidence="7">The sequence shown here is derived from an EMBL/GenBank/DDBJ whole genome shotgun (WGS) entry which is preliminary data.</text>
</comment>
<dbReference type="STRING" id="41047.A0A397HG59"/>
<dbReference type="NCBIfam" id="TIGR02180">
    <property type="entry name" value="GRX_euk"/>
    <property type="match status" value="1"/>
</dbReference>
<comment type="catalytic activity">
    <reaction evidence="4">
        <text>RX + glutathione = an S-substituted glutathione + a halide anion + H(+)</text>
        <dbReference type="Rhea" id="RHEA:16437"/>
        <dbReference type="ChEBI" id="CHEBI:15378"/>
        <dbReference type="ChEBI" id="CHEBI:16042"/>
        <dbReference type="ChEBI" id="CHEBI:17792"/>
        <dbReference type="ChEBI" id="CHEBI:57925"/>
        <dbReference type="ChEBI" id="CHEBI:90779"/>
        <dbReference type="EC" id="2.5.1.18"/>
    </reaction>
</comment>
<dbReference type="PRINTS" id="PR00160">
    <property type="entry name" value="GLUTAREDOXIN"/>
</dbReference>
<dbReference type="Proteomes" id="UP000215305">
    <property type="component" value="Unassembled WGS sequence"/>
</dbReference>
<protein>
    <recommendedName>
        <fullName evidence="6">Glutaredoxin domain-containing protein</fullName>
    </recommendedName>
</protein>
<dbReference type="RefSeq" id="XP_026616579.1">
    <property type="nucleotide sequence ID" value="XM_026762559.1"/>
</dbReference>
<sequence length="183" mass="19901">MSHSGTITKHSPSDNIIGYRESHPSPICASDKRQRTALPPHINPHQPPPPPPFHYSTNQSPTIASIFTRLFGSFAGPSPAAMSAAKTKAQNLINENAVVVFSKSYCPYCHASKQTLKDLGAKFYALELDEIDDGREIQNALFEITRQRTVPNIFIGQKHIGGNSDLQAKSAQLPALLKEAGAL</sequence>
<dbReference type="OrthoDB" id="418495at2759"/>
<dbReference type="InterPro" id="IPR002109">
    <property type="entry name" value="Glutaredoxin"/>
</dbReference>
<evidence type="ECO:0000313" key="8">
    <source>
        <dbReference type="Proteomes" id="UP000215305"/>
    </source>
</evidence>
<evidence type="ECO:0000256" key="1">
    <source>
        <dbReference type="ARBA" id="ARBA00000217"/>
    </source>
</evidence>
<organism evidence="7 8">
    <name type="scientific">Aspergillus thermomutatus</name>
    <name type="common">Neosartorya pseudofischeri</name>
    <dbReference type="NCBI Taxonomy" id="41047"/>
    <lineage>
        <taxon>Eukaryota</taxon>
        <taxon>Fungi</taxon>
        <taxon>Dikarya</taxon>
        <taxon>Ascomycota</taxon>
        <taxon>Pezizomycotina</taxon>
        <taxon>Eurotiomycetes</taxon>
        <taxon>Eurotiomycetidae</taxon>
        <taxon>Eurotiales</taxon>
        <taxon>Aspergillaceae</taxon>
        <taxon>Aspergillus</taxon>
        <taxon>Aspergillus subgen. Fumigati</taxon>
    </lineage>
</organism>
<evidence type="ECO:0000256" key="4">
    <source>
        <dbReference type="ARBA" id="ARBA00047960"/>
    </source>
</evidence>
<evidence type="ECO:0000256" key="5">
    <source>
        <dbReference type="SAM" id="MobiDB-lite"/>
    </source>
</evidence>
<keyword evidence="2" id="KW-0676">Redox-active center</keyword>
<dbReference type="PANTHER" id="PTHR45694">
    <property type="entry name" value="GLUTAREDOXIN 2"/>
    <property type="match status" value="1"/>
</dbReference>
<comment type="catalytic activity">
    <reaction evidence="3">
        <text>1-chloro-2,4-dinitrobenzene + glutathione = 2,4-dinitrophenyl-S-glutathione + chloride + H(+)</text>
        <dbReference type="Rhea" id="RHEA:51220"/>
        <dbReference type="ChEBI" id="CHEBI:15378"/>
        <dbReference type="ChEBI" id="CHEBI:17996"/>
        <dbReference type="ChEBI" id="CHEBI:34718"/>
        <dbReference type="ChEBI" id="CHEBI:57925"/>
        <dbReference type="ChEBI" id="CHEBI:133977"/>
        <dbReference type="EC" id="2.5.1.18"/>
    </reaction>
</comment>
<dbReference type="GO" id="GO:0005737">
    <property type="term" value="C:cytoplasm"/>
    <property type="evidence" value="ECO:0007669"/>
    <property type="project" value="TreeGrafter"/>
</dbReference>
<dbReference type="GeneID" id="38130914"/>
<dbReference type="GO" id="GO:0004364">
    <property type="term" value="F:glutathione transferase activity"/>
    <property type="evidence" value="ECO:0007669"/>
    <property type="project" value="UniProtKB-EC"/>
</dbReference>
<reference evidence="7" key="1">
    <citation type="submission" date="2018-08" db="EMBL/GenBank/DDBJ databases">
        <title>Draft genome sequence of azole-resistant Aspergillus thermomutatus (Neosartorya pseudofischeri) strain HMR AF 39, isolated from a human nasal aspirate.</title>
        <authorList>
            <person name="Parent-Michaud M."/>
            <person name="Dufresne P.J."/>
            <person name="Fournier E."/>
            <person name="Martineau C."/>
            <person name="Moreira S."/>
            <person name="Perkins V."/>
            <person name="De Repentigny L."/>
            <person name="Dufresne S.F."/>
        </authorList>
    </citation>
    <scope>NUCLEOTIDE SEQUENCE [LARGE SCALE GENOMIC DNA]</scope>
    <source>
        <strain evidence="7">HMR AF 39</strain>
    </source>
</reference>
<proteinExistence type="predicted"/>
<feature type="compositionally biased region" description="Pro residues" evidence="5">
    <location>
        <begin position="41"/>
        <end position="53"/>
    </location>
</feature>
<dbReference type="GO" id="GO:0034599">
    <property type="term" value="P:cellular response to oxidative stress"/>
    <property type="evidence" value="ECO:0007669"/>
    <property type="project" value="TreeGrafter"/>
</dbReference>
<dbReference type="InterPro" id="IPR036249">
    <property type="entry name" value="Thioredoxin-like_sf"/>
</dbReference>
<dbReference type="GO" id="GO:0004602">
    <property type="term" value="F:glutathione peroxidase activity"/>
    <property type="evidence" value="ECO:0007669"/>
    <property type="project" value="UniProtKB-EC"/>
</dbReference>
<gene>
    <name evidence="7" type="ORF">CDV56_108940</name>
</gene>
<evidence type="ECO:0000256" key="2">
    <source>
        <dbReference type="ARBA" id="ARBA00023284"/>
    </source>
</evidence>
<dbReference type="GO" id="GO:0015038">
    <property type="term" value="F:glutathione disulfide oxidoreductase activity"/>
    <property type="evidence" value="ECO:0007669"/>
    <property type="project" value="TreeGrafter"/>
</dbReference>
<dbReference type="GO" id="GO:0005634">
    <property type="term" value="C:nucleus"/>
    <property type="evidence" value="ECO:0007669"/>
    <property type="project" value="TreeGrafter"/>
</dbReference>
<dbReference type="PROSITE" id="PS51354">
    <property type="entry name" value="GLUTAREDOXIN_2"/>
    <property type="match status" value="1"/>
</dbReference>
<name>A0A397HG59_ASPTH</name>
<dbReference type="CDD" id="cd03419">
    <property type="entry name" value="GRX_GRXh_1_2_like"/>
    <property type="match status" value="1"/>
</dbReference>
<dbReference type="InterPro" id="IPR014025">
    <property type="entry name" value="Glutaredoxin_subgr"/>
</dbReference>
<dbReference type="VEuPathDB" id="FungiDB:CDV56_108940"/>
<dbReference type="PANTHER" id="PTHR45694:SF18">
    <property type="entry name" value="GLUTAREDOXIN-1-RELATED"/>
    <property type="match status" value="1"/>
</dbReference>
<accession>A0A397HG59</accession>
<dbReference type="Pfam" id="PF00462">
    <property type="entry name" value="Glutaredoxin"/>
    <property type="match status" value="1"/>
</dbReference>
<dbReference type="FunFam" id="3.40.30.10:FF:000026">
    <property type="entry name" value="Glutaredoxin 2"/>
    <property type="match status" value="1"/>
</dbReference>
<comment type="catalytic activity">
    <reaction evidence="1">
        <text>2 glutathione + H2O2 = glutathione disulfide + 2 H2O</text>
        <dbReference type="Rhea" id="RHEA:16833"/>
        <dbReference type="ChEBI" id="CHEBI:15377"/>
        <dbReference type="ChEBI" id="CHEBI:16240"/>
        <dbReference type="ChEBI" id="CHEBI:57925"/>
        <dbReference type="ChEBI" id="CHEBI:58297"/>
        <dbReference type="EC" id="1.11.1.9"/>
    </reaction>
</comment>
<dbReference type="EMBL" id="NKHU02000041">
    <property type="protein sequence ID" value="RHZ61957.1"/>
    <property type="molecule type" value="Genomic_DNA"/>
</dbReference>
<dbReference type="Gene3D" id="3.40.30.10">
    <property type="entry name" value="Glutaredoxin"/>
    <property type="match status" value="1"/>
</dbReference>
<dbReference type="AlphaFoldDB" id="A0A397HG59"/>